<proteinExistence type="predicted"/>
<evidence type="ECO:0000313" key="1">
    <source>
        <dbReference type="EMBL" id="KAI4465102.1"/>
    </source>
</evidence>
<name>A0ACB9TE87_HOLOL</name>
<sequence length="383" mass="44791">MKLPKCTQITPLIVPNTDYNCEWENCGNSFLAVQDFLDHMKLHVNANPKYCKKGEFIECCWSDCKFKFTSQYKLADHIRTHTKERVIACPTCGKMFATKTKFYDHRKRQLPLELQSYQCSQCSKLFPSERLLRDHMRSHINHYKCSMCDMTCSKPSILALHIKYRHLNERPYKCNLCEHASVTKANLEQHLTTHCVEKLMICDECNFRCRSLYGLDRHYQMVHGQQGCTQLYECHCCQSRFSRGNNLTRHLIKVHDFHWPSGHSRFRYKEDSDGIFRLQTVRYESLEVTQEMMRATKCPPLPNTVKYDIKQEENSKIPSYVLMISESGEENVVCSTDKKIAITIDDLDEKGNIVRSETVESNEIVQAPDSVRCLRPRKQSSKS</sequence>
<evidence type="ECO:0000313" key="2">
    <source>
        <dbReference type="Proteomes" id="UP001056778"/>
    </source>
</evidence>
<protein>
    <submittedName>
        <fullName evidence="1">Histone h4 transcription factor-related</fullName>
    </submittedName>
</protein>
<gene>
    <name evidence="1" type="ORF">MML48_3g00008504</name>
</gene>
<reference evidence="1" key="1">
    <citation type="submission" date="2022-04" db="EMBL/GenBank/DDBJ databases">
        <title>Chromosome-scale genome assembly of Holotrichia oblita Faldermann.</title>
        <authorList>
            <person name="Rongchong L."/>
        </authorList>
    </citation>
    <scope>NUCLEOTIDE SEQUENCE</scope>
    <source>
        <strain evidence="1">81SQS9</strain>
    </source>
</reference>
<dbReference type="EMBL" id="CM043017">
    <property type="protein sequence ID" value="KAI4465102.1"/>
    <property type="molecule type" value="Genomic_DNA"/>
</dbReference>
<accession>A0ACB9TE87</accession>
<comment type="caution">
    <text evidence="1">The sequence shown here is derived from an EMBL/GenBank/DDBJ whole genome shotgun (WGS) entry which is preliminary data.</text>
</comment>
<keyword evidence="2" id="KW-1185">Reference proteome</keyword>
<organism evidence="1 2">
    <name type="scientific">Holotrichia oblita</name>
    <name type="common">Chafer beetle</name>
    <dbReference type="NCBI Taxonomy" id="644536"/>
    <lineage>
        <taxon>Eukaryota</taxon>
        <taxon>Metazoa</taxon>
        <taxon>Ecdysozoa</taxon>
        <taxon>Arthropoda</taxon>
        <taxon>Hexapoda</taxon>
        <taxon>Insecta</taxon>
        <taxon>Pterygota</taxon>
        <taxon>Neoptera</taxon>
        <taxon>Endopterygota</taxon>
        <taxon>Coleoptera</taxon>
        <taxon>Polyphaga</taxon>
        <taxon>Scarabaeiformia</taxon>
        <taxon>Scarabaeidae</taxon>
        <taxon>Melolonthinae</taxon>
        <taxon>Holotrichia</taxon>
    </lineage>
</organism>
<dbReference type="Proteomes" id="UP001056778">
    <property type="component" value="Chromosome 3"/>
</dbReference>